<dbReference type="AlphaFoldDB" id="A0A5D4UHU8"/>
<evidence type="ECO:0000256" key="1">
    <source>
        <dbReference type="SAM" id="MobiDB-lite"/>
    </source>
</evidence>
<evidence type="ECO:0000313" key="2">
    <source>
        <dbReference type="EMBL" id="TYS86774.1"/>
    </source>
</evidence>
<organism evidence="2 3">
    <name type="scientific">Rossellomorea aquimaris</name>
    <dbReference type="NCBI Taxonomy" id="189382"/>
    <lineage>
        <taxon>Bacteria</taxon>
        <taxon>Bacillati</taxon>
        <taxon>Bacillota</taxon>
        <taxon>Bacilli</taxon>
        <taxon>Bacillales</taxon>
        <taxon>Bacillaceae</taxon>
        <taxon>Rossellomorea</taxon>
    </lineage>
</organism>
<protein>
    <submittedName>
        <fullName evidence="2">Uncharacterized protein</fullName>
    </submittedName>
</protein>
<reference evidence="2 3" key="1">
    <citation type="submission" date="2019-08" db="EMBL/GenBank/DDBJ databases">
        <title>Bacillus genomes from the desert of Cuatro Cienegas, Coahuila.</title>
        <authorList>
            <person name="Olmedo-Alvarez G."/>
        </authorList>
    </citation>
    <scope>NUCLEOTIDE SEQUENCE [LARGE SCALE GENOMIC DNA]</scope>
    <source>
        <strain evidence="2 3">CH87b_3T</strain>
    </source>
</reference>
<name>A0A5D4UHU8_9BACI</name>
<dbReference type="EMBL" id="VTEZ01000002">
    <property type="protein sequence ID" value="TYS86774.1"/>
    <property type="molecule type" value="Genomic_DNA"/>
</dbReference>
<proteinExistence type="predicted"/>
<accession>A0A5D4UHU8</accession>
<dbReference type="RefSeq" id="WP_148969625.1">
    <property type="nucleotide sequence ID" value="NZ_JBNIKW010000002.1"/>
</dbReference>
<feature type="compositionally biased region" description="Basic and acidic residues" evidence="1">
    <location>
        <begin position="58"/>
        <end position="67"/>
    </location>
</feature>
<evidence type="ECO:0000313" key="3">
    <source>
        <dbReference type="Proteomes" id="UP000324269"/>
    </source>
</evidence>
<sequence>MKYTVLRSFTDKDTKKAYYKGNSYPGEKVSKERLEELTTKNNTQKKVLIEVVGPSNKADVDNSHGEPADQDGQDGEFPKHTGGPWYVLSNGDKIQGKEEALAAEAELK</sequence>
<feature type="region of interest" description="Disordered" evidence="1">
    <location>
        <begin position="49"/>
        <end position="91"/>
    </location>
</feature>
<gene>
    <name evidence="2" type="ORF">FZC85_07170</name>
</gene>
<dbReference type="OrthoDB" id="2300838at2"/>
<comment type="caution">
    <text evidence="2">The sequence shown here is derived from an EMBL/GenBank/DDBJ whole genome shotgun (WGS) entry which is preliminary data.</text>
</comment>
<dbReference type="Proteomes" id="UP000324269">
    <property type="component" value="Unassembled WGS sequence"/>
</dbReference>